<sequence length="771" mass="86313">MHILVVNDDGPPSNQSSPYVHSLVSTFEKAGHLVSVVLPHVQRSWIGKAHMVGQTLTPTYFRPGTLYSDDGITSERPFDDGGEEWILIDGTPASCVQIGLHHVFKDRPPIDLVVSGPNYGRNTTAVFALSSGTIGGALESAVNGTKSIALSYAFDSRIHDPEIISAASNLSTKLIDKLANEWPKDVHLYSINVPLRKGLENNKILYTEMLQNRWTSGSSFQELPEEAEDADPNLEEQAIRDGDNTTNGKASIRPRRAHRKFKWSPNFADVHSAVADAKRGDGWEVQQGNVTYVSWSLVSSNIHADMSSVTPLVANYWHLPHYTGEIKLADARPNCISTAARDQPRTLNAVVAYPDAYVQPLLIQALQALENISINYISSLSELQNVTDLVLQFSSYESLDFEHAMKYPKSSLVCAYVIRKALTRKHYLSNTISTWLVKHQHSTLAKHFQPGVHFELDYAEFLDEALVDAWDLNESMVKNDLATSPNEKQWWILKPGMSDGGNGIRLFASIAQLQSIFEEWEEQEDSETNEESDEMQDHNPDMVQEDEAAQDECDGNAMTSQLRHFIAQPYIDPPLLLDAYSRRKFHIRTYVLAVGALKVYVYKEMLALFAALPYRSPSEAEDTELLNLSEHLTNTCFQDDSTKNSSVHAFWDLEFPEKAPKNKEQIFEQICEITGDVFEAAAREQMVHFQTLPNAFEIFGVDFLVDQGANVWLLELNAYPDFKQTGQDLQDSIVGGLLREVVQAAVLPFLGLEAPESSRLPMVRQLDLGRG</sequence>
<dbReference type="EMBL" id="AMGV01000018">
    <property type="protein sequence ID" value="KEF52283.1"/>
    <property type="molecule type" value="Genomic_DNA"/>
</dbReference>
<dbReference type="SUPFAM" id="SSF64167">
    <property type="entry name" value="SurE-like"/>
    <property type="match status" value="1"/>
</dbReference>
<dbReference type="AlphaFoldDB" id="A0A072NZ61"/>
<dbReference type="STRING" id="1182545.A0A072NZ61"/>
<dbReference type="GO" id="GO:0016787">
    <property type="term" value="F:hydrolase activity"/>
    <property type="evidence" value="ECO:0007669"/>
    <property type="project" value="InterPro"/>
</dbReference>
<dbReference type="InterPro" id="IPR036523">
    <property type="entry name" value="SurE-like_sf"/>
</dbReference>
<dbReference type="NCBIfam" id="TIGR00087">
    <property type="entry name" value="surE"/>
    <property type="match status" value="1"/>
</dbReference>
<dbReference type="VEuPathDB" id="FungiDB:A1O9_11523"/>
<evidence type="ECO:0000313" key="3">
    <source>
        <dbReference type="Proteomes" id="UP000027920"/>
    </source>
</evidence>
<organism evidence="2 3">
    <name type="scientific">Exophiala aquamarina CBS 119918</name>
    <dbReference type="NCBI Taxonomy" id="1182545"/>
    <lineage>
        <taxon>Eukaryota</taxon>
        <taxon>Fungi</taxon>
        <taxon>Dikarya</taxon>
        <taxon>Ascomycota</taxon>
        <taxon>Pezizomycotina</taxon>
        <taxon>Eurotiomycetes</taxon>
        <taxon>Chaetothyriomycetidae</taxon>
        <taxon>Chaetothyriales</taxon>
        <taxon>Herpotrichiellaceae</taxon>
        <taxon>Exophiala</taxon>
    </lineage>
</organism>
<proteinExistence type="predicted"/>
<accession>A0A072NZ61</accession>
<dbReference type="PROSITE" id="PS51221">
    <property type="entry name" value="TTL"/>
    <property type="match status" value="1"/>
</dbReference>
<dbReference type="Gene3D" id="3.30.470.20">
    <property type="entry name" value="ATP-grasp fold, B domain"/>
    <property type="match status" value="1"/>
</dbReference>
<dbReference type="InterPro" id="IPR004344">
    <property type="entry name" value="TTL/TTLL_fam"/>
</dbReference>
<evidence type="ECO:0000313" key="2">
    <source>
        <dbReference type="EMBL" id="KEF52283.1"/>
    </source>
</evidence>
<dbReference type="PANTHER" id="PTHR47551:SF1">
    <property type="entry name" value="TUBULIN--TYROSINE LIGASE PBY1-RELATED"/>
    <property type="match status" value="1"/>
</dbReference>
<dbReference type="PANTHER" id="PTHR47551">
    <property type="entry name" value="TUBULIN--TYROSINE LIGASE PBY1-RELATED"/>
    <property type="match status" value="1"/>
</dbReference>
<dbReference type="GeneID" id="25286421"/>
<reference evidence="2 3" key="1">
    <citation type="submission" date="2013-03" db="EMBL/GenBank/DDBJ databases">
        <title>The Genome Sequence of Exophiala aquamarina CBS 119918.</title>
        <authorList>
            <consortium name="The Broad Institute Genomics Platform"/>
            <person name="Cuomo C."/>
            <person name="de Hoog S."/>
            <person name="Gorbushina A."/>
            <person name="Walker B."/>
            <person name="Young S.K."/>
            <person name="Zeng Q."/>
            <person name="Gargeya S."/>
            <person name="Fitzgerald M."/>
            <person name="Haas B."/>
            <person name="Abouelleil A."/>
            <person name="Allen A.W."/>
            <person name="Alvarado L."/>
            <person name="Arachchi H.M."/>
            <person name="Berlin A.M."/>
            <person name="Chapman S.B."/>
            <person name="Gainer-Dewar J."/>
            <person name="Goldberg J."/>
            <person name="Griggs A."/>
            <person name="Gujja S."/>
            <person name="Hansen M."/>
            <person name="Howarth C."/>
            <person name="Imamovic A."/>
            <person name="Ireland A."/>
            <person name="Larimer J."/>
            <person name="McCowan C."/>
            <person name="Murphy C."/>
            <person name="Pearson M."/>
            <person name="Poon T.W."/>
            <person name="Priest M."/>
            <person name="Roberts A."/>
            <person name="Saif S."/>
            <person name="Shea T."/>
            <person name="Sisk P."/>
            <person name="Sykes S."/>
            <person name="Wortman J."/>
            <person name="Nusbaum C."/>
            <person name="Birren B."/>
        </authorList>
    </citation>
    <scope>NUCLEOTIDE SEQUENCE [LARGE SCALE GENOMIC DNA]</scope>
    <source>
        <strain evidence="2 3">CBS 119918</strain>
    </source>
</reference>
<name>A0A072NZ61_9EURO</name>
<dbReference type="HOGENOM" id="CLU_007204_0_0_1"/>
<dbReference type="GO" id="GO:0000932">
    <property type="term" value="C:P-body"/>
    <property type="evidence" value="ECO:0007669"/>
    <property type="project" value="TreeGrafter"/>
</dbReference>
<protein>
    <recommendedName>
        <fullName evidence="1">Survival protein SurE-like phosphatase/nucleotidase domain-containing protein</fullName>
    </recommendedName>
</protein>
<dbReference type="InterPro" id="IPR002828">
    <property type="entry name" value="SurE-like_Pase/nucleotidase"/>
</dbReference>
<dbReference type="OrthoDB" id="202825at2759"/>
<comment type="caution">
    <text evidence="2">The sequence shown here is derived from an EMBL/GenBank/DDBJ whole genome shotgun (WGS) entry which is preliminary data.</text>
</comment>
<dbReference type="Gene3D" id="3.40.1210.10">
    <property type="entry name" value="Survival protein SurE-like phosphatase/nucleotidase"/>
    <property type="match status" value="1"/>
</dbReference>
<keyword evidence="3" id="KW-1185">Reference proteome</keyword>
<dbReference type="Proteomes" id="UP000027920">
    <property type="component" value="Unassembled WGS sequence"/>
</dbReference>
<feature type="domain" description="Survival protein SurE-like phosphatase/nucleotidase" evidence="1">
    <location>
        <begin position="3"/>
        <end position="215"/>
    </location>
</feature>
<dbReference type="RefSeq" id="XP_013254873.1">
    <property type="nucleotide sequence ID" value="XM_013399419.1"/>
</dbReference>
<dbReference type="Pfam" id="PF03133">
    <property type="entry name" value="TTL"/>
    <property type="match status" value="1"/>
</dbReference>
<evidence type="ECO:0000259" key="1">
    <source>
        <dbReference type="Pfam" id="PF01975"/>
    </source>
</evidence>
<dbReference type="InterPro" id="IPR027746">
    <property type="entry name" value="TTL"/>
</dbReference>
<dbReference type="Pfam" id="PF01975">
    <property type="entry name" value="SurE"/>
    <property type="match status" value="1"/>
</dbReference>
<gene>
    <name evidence="2" type="ORF">A1O9_11523</name>
</gene>
<dbReference type="SUPFAM" id="SSF56059">
    <property type="entry name" value="Glutathione synthetase ATP-binding domain-like"/>
    <property type="match status" value="1"/>
</dbReference>